<comment type="subcellular location">
    <subcellularLocation>
        <location evidence="7">Cell membrane</location>
        <topology evidence="7">Single-pass membrane protein</topology>
    </subcellularLocation>
</comment>
<dbReference type="Pfam" id="PF12072">
    <property type="entry name" value="RNase_Y_N"/>
    <property type="match status" value="1"/>
</dbReference>
<dbReference type="EMBL" id="JACSPV010000003">
    <property type="protein sequence ID" value="MBD8004090.1"/>
    <property type="molecule type" value="Genomic_DNA"/>
</dbReference>
<dbReference type="InterPro" id="IPR006675">
    <property type="entry name" value="HDIG_dom"/>
</dbReference>
<dbReference type="CDD" id="cd00077">
    <property type="entry name" value="HDc"/>
    <property type="match status" value="1"/>
</dbReference>
<comment type="caution">
    <text evidence="11">The sequence shown here is derived from an EMBL/GenBank/DDBJ whole genome shotgun (WGS) entry which is preliminary data.</text>
</comment>
<evidence type="ECO:0000256" key="6">
    <source>
        <dbReference type="ARBA" id="ARBA00022989"/>
    </source>
</evidence>
<keyword evidence="7" id="KW-1003">Cell membrane</keyword>
<dbReference type="NCBIfam" id="TIGR03319">
    <property type="entry name" value="RNase_Y"/>
    <property type="match status" value="1"/>
</dbReference>
<name>A0ABR8VH43_9BACI</name>
<keyword evidence="1 7" id="KW-0812">Transmembrane</keyword>
<dbReference type="Pfam" id="PF00013">
    <property type="entry name" value="KH_1"/>
    <property type="match status" value="1"/>
</dbReference>
<proteinExistence type="inferred from homology"/>
<dbReference type="InterPro" id="IPR022711">
    <property type="entry name" value="RNase_Y_N"/>
</dbReference>
<keyword evidence="12" id="KW-1185">Reference proteome</keyword>
<dbReference type="RefSeq" id="WP_191809897.1">
    <property type="nucleotide sequence ID" value="NZ_JACSPV010000003.1"/>
</dbReference>
<evidence type="ECO:0000256" key="3">
    <source>
        <dbReference type="ARBA" id="ARBA00022759"/>
    </source>
</evidence>
<evidence type="ECO:0000313" key="11">
    <source>
        <dbReference type="EMBL" id="MBD8004090.1"/>
    </source>
</evidence>
<feature type="domain" description="HD" evidence="10">
    <location>
        <begin position="336"/>
        <end position="429"/>
    </location>
</feature>
<dbReference type="InterPro" id="IPR036612">
    <property type="entry name" value="KH_dom_type_1_sf"/>
</dbReference>
<feature type="transmembrane region" description="Helical" evidence="7">
    <location>
        <begin position="6"/>
        <end position="25"/>
    </location>
</feature>
<dbReference type="InterPro" id="IPR004087">
    <property type="entry name" value="KH_dom"/>
</dbReference>
<feature type="region of interest" description="Disordered" evidence="9">
    <location>
        <begin position="88"/>
        <end position="120"/>
    </location>
</feature>
<dbReference type="Proteomes" id="UP000648182">
    <property type="component" value="Unassembled WGS sequence"/>
</dbReference>
<gene>
    <name evidence="7 11" type="primary">rny</name>
    <name evidence="11" type="ORF">H9631_03275</name>
</gene>
<evidence type="ECO:0000256" key="8">
    <source>
        <dbReference type="NCBIfam" id="TIGR03319"/>
    </source>
</evidence>
<dbReference type="SMART" id="SM00471">
    <property type="entry name" value="HDc"/>
    <property type="match status" value="1"/>
</dbReference>
<dbReference type="NCBIfam" id="TIGR00277">
    <property type="entry name" value="HDIG"/>
    <property type="match status" value="1"/>
</dbReference>
<evidence type="ECO:0000313" key="12">
    <source>
        <dbReference type="Proteomes" id="UP000648182"/>
    </source>
</evidence>
<dbReference type="Gene3D" id="3.30.1370.10">
    <property type="entry name" value="K Homology domain, type 1"/>
    <property type="match status" value="1"/>
</dbReference>
<dbReference type="Pfam" id="PF01966">
    <property type="entry name" value="HD"/>
    <property type="match status" value="1"/>
</dbReference>
<evidence type="ECO:0000256" key="2">
    <source>
        <dbReference type="ARBA" id="ARBA00022722"/>
    </source>
</evidence>
<keyword evidence="4 7" id="KW-0378">Hydrolase</keyword>
<comment type="function">
    <text evidence="7">Endoribonuclease that initiates mRNA decay.</text>
</comment>
<dbReference type="Gene3D" id="1.10.3210.10">
    <property type="entry name" value="Hypothetical protein af1432"/>
    <property type="match status" value="1"/>
</dbReference>
<dbReference type="SUPFAM" id="SSF54791">
    <property type="entry name" value="Eukaryotic type KH-domain (KH-domain type I)"/>
    <property type="match status" value="1"/>
</dbReference>
<dbReference type="HAMAP" id="MF_00335">
    <property type="entry name" value="RNase_Y"/>
    <property type="match status" value="1"/>
</dbReference>
<evidence type="ECO:0000256" key="1">
    <source>
        <dbReference type="ARBA" id="ARBA00022692"/>
    </source>
</evidence>
<dbReference type="PANTHER" id="PTHR12826:SF15">
    <property type="entry name" value="RIBONUCLEASE Y"/>
    <property type="match status" value="1"/>
</dbReference>
<keyword evidence="7" id="KW-0472">Membrane</keyword>
<dbReference type="PANTHER" id="PTHR12826">
    <property type="entry name" value="RIBONUCLEASE Y"/>
    <property type="match status" value="1"/>
</dbReference>
<dbReference type="InterPro" id="IPR003607">
    <property type="entry name" value="HD/PDEase_dom"/>
</dbReference>
<protein>
    <recommendedName>
        <fullName evidence="7 8">Ribonuclease Y</fullName>
        <shortName evidence="7">RNase Y</shortName>
        <ecNumber evidence="7 8">3.1.-.-</ecNumber>
    </recommendedName>
</protein>
<keyword evidence="3 7" id="KW-0255">Endonuclease</keyword>
<keyword evidence="2 7" id="KW-0540">Nuclease</keyword>
<dbReference type="InterPro" id="IPR017705">
    <property type="entry name" value="Ribonuclease_Y"/>
</dbReference>
<dbReference type="InterPro" id="IPR006674">
    <property type="entry name" value="HD_domain"/>
</dbReference>
<evidence type="ECO:0000256" key="7">
    <source>
        <dbReference type="HAMAP-Rule" id="MF_00335"/>
    </source>
</evidence>
<dbReference type="InterPro" id="IPR004088">
    <property type="entry name" value="KH_dom_type_1"/>
</dbReference>
<evidence type="ECO:0000256" key="5">
    <source>
        <dbReference type="ARBA" id="ARBA00022884"/>
    </source>
</evidence>
<dbReference type="SUPFAM" id="SSF109604">
    <property type="entry name" value="HD-domain/PDEase-like"/>
    <property type="match status" value="1"/>
</dbReference>
<dbReference type="EC" id="3.1.-.-" evidence="7 8"/>
<evidence type="ECO:0000256" key="9">
    <source>
        <dbReference type="SAM" id="MobiDB-lite"/>
    </source>
</evidence>
<dbReference type="CDD" id="cd22431">
    <property type="entry name" value="KH-I_RNaseY"/>
    <property type="match status" value="1"/>
</dbReference>
<sequence length="520" mass="58590">MDLTILIISILLALIVGVVVAYFIFKSVAQAKITGAQGSAEQILEDAKRTAESLKKEALLEAKDENHKLRIETERELRERRTELQRQENRLLQKEENLDRKDDTLSKREEQLERKEDSLNGRQQHIEEMESKVDEMIRQQKAELERISGLTREEAKSLLLSSVEKELAHDTALMIKESETRAKEEADKKAKSILSLAIQRCAAEHVAETTVSVVNLPNDEMKGRIIGREGRNIRTLETLTGIDLIIDDTPEAVILSGFDPIRRETARIALEKLVQDGRIHPARIEEMVEKARREVDEHIREVGEQTTFEVGVHGLHPDLIKILGRLKFRTSYGQNVLKHSIEVAHLSGLLAAELGEDEALARRAGLLHDIGKAIDHEVEGSHVEIGVELATKYKEHPVVINSIASHHGDTEPTSIISVLVAAADALSAARPGARSETLESYIKRLEKLEEISESYDGVEKSFAIQAGREVRIIVKPEQINDLEAHRLARDIRKRIEDDLDYPGHIKVTVIRETRAVEYAK</sequence>
<organism evidence="11 12">
    <name type="scientific">Bacillus norwichensis</name>
    <dbReference type="NCBI Taxonomy" id="2762217"/>
    <lineage>
        <taxon>Bacteria</taxon>
        <taxon>Bacillati</taxon>
        <taxon>Bacillota</taxon>
        <taxon>Bacilli</taxon>
        <taxon>Bacillales</taxon>
        <taxon>Bacillaceae</taxon>
        <taxon>Bacillus</taxon>
    </lineage>
</organism>
<accession>A0ABR8VH43</accession>
<dbReference type="PROSITE" id="PS50084">
    <property type="entry name" value="KH_TYPE_1"/>
    <property type="match status" value="1"/>
</dbReference>
<reference evidence="11 12" key="1">
    <citation type="submission" date="2020-08" db="EMBL/GenBank/DDBJ databases">
        <title>A Genomic Blueprint of the Chicken Gut Microbiome.</title>
        <authorList>
            <person name="Gilroy R."/>
            <person name="Ravi A."/>
            <person name="Getino M."/>
            <person name="Pursley I."/>
            <person name="Horton D.L."/>
            <person name="Alikhan N.-F."/>
            <person name="Baker D."/>
            <person name="Gharbi K."/>
            <person name="Hall N."/>
            <person name="Watson M."/>
            <person name="Adriaenssens E.M."/>
            <person name="Foster-Nyarko E."/>
            <person name="Jarju S."/>
            <person name="Secka A."/>
            <person name="Antonio M."/>
            <person name="Oren A."/>
            <person name="Chaudhuri R."/>
            <person name="La Ragione R.M."/>
            <person name="Hildebrand F."/>
            <person name="Pallen M.J."/>
        </authorList>
    </citation>
    <scope>NUCLEOTIDE SEQUENCE [LARGE SCALE GENOMIC DNA]</scope>
    <source>
        <strain evidence="11 12">Sa1BUA2</strain>
    </source>
</reference>
<keyword evidence="5 7" id="KW-0694">RNA-binding</keyword>
<evidence type="ECO:0000256" key="4">
    <source>
        <dbReference type="ARBA" id="ARBA00022801"/>
    </source>
</evidence>
<evidence type="ECO:0000259" key="10">
    <source>
        <dbReference type="PROSITE" id="PS51831"/>
    </source>
</evidence>
<dbReference type="SMART" id="SM00322">
    <property type="entry name" value="KH"/>
    <property type="match status" value="1"/>
</dbReference>
<dbReference type="PROSITE" id="PS51831">
    <property type="entry name" value="HD"/>
    <property type="match status" value="1"/>
</dbReference>
<comment type="similarity">
    <text evidence="7">Belongs to the RNase Y family.</text>
</comment>
<keyword evidence="6 7" id="KW-1133">Transmembrane helix</keyword>